<reference evidence="3 5" key="3">
    <citation type="submission" date="2016-09" db="EMBL/GenBank/DDBJ databases">
        <authorList>
            <consortium name="Pathogen Informatics"/>
        </authorList>
    </citation>
    <scope>NUCLEOTIDE SEQUENCE [LARGE SCALE GENOMIC DNA]</scope>
</reference>
<dbReference type="Proteomes" id="UP000240500">
    <property type="component" value="Chromosome 11"/>
</dbReference>
<evidence type="ECO:0000313" key="2">
    <source>
        <dbReference type="EMBL" id="CDO64955.1"/>
    </source>
</evidence>
<organism evidence="2 4">
    <name type="scientific">Plasmodium reichenowi</name>
    <dbReference type="NCBI Taxonomy" id="5854"/>
    <lineage>
        <taxon>Eukaryota</taxon>
        <taxon>Sar</taxon>
        <taxon>Alveolata</taxon>
        <taxon>Apicomplexa</taxon>
        <taxon>Aconoidasida</taxon>
        <taxon>Haemosporida</taxon>
        <taxon>Plasmodiidae</taxon>
        <taxon>Plasmodium</taxon>
        <taxon>Plasmodium (Laverania)</taxon>
    </lineage>
</organism>
<proteinExistence type="predicted"/>
<accession>A0A060RZL6</accession>
<evidence type="ECO:0000256" key="1">
    <source>
        <dbReference type="SAM" id="SignalP"/>
    </source>
</evidence>
<keyword evidence="4" id="KW-1185">Reference proteome</keyword>
<sequence length="307" mass="34604">MRITFVKIINCFSYYLLIQLCLFKSCLNSKVYEKDESPSFNKVPLSNGPLDLPPGVTINLGLRRRKYSSNEPKDNTYLKNELNDDAKIIKDAINKTNFGKPEWDNNSVEEKLSYDFPPWLSEMISFSDKSKSTLGSLGVDNLPDLNECKNIKHFPKQMLCIIEGLDRIKEVYENAKDITSLTARVLAGGRLAVRALTRLKTLASSLENKQLMKSLGTPMATLILLQRESTSDRNRWLCGSILTLLTDLPVVSDLADVKTGSYGHVNVIMPRQSRVRNADRNILRLREGASPSYLINGYTSIQANYTT</sequence>
<dbReference type="AlphaFoldDB" id="A0A060RZL6"/>
<name>A0A060RZL6_PLARE</name>
<gene>
    <name evidence="2" type="ORF">PRCDC_1113600</name>
    <name evidence="3" type="ORF">PRG01_1112300</name>
</gene>
<reference evidence="2" key="2">
    <citation type="submission" date="2014-05" db="EMBL/GenBank/DDBJ databases">
        <title>The genome sequences of chimpanzee malaria parasites reveal the path to human adaptation.</title>
        <authorList>
            <person name="Otto T.D."/>
            <person name="Rayner J.C."/>
            <person name="Boehme U."/>
            <person name="Pain A."/>
            <person name="Spottiswoode N."/>
            <person name="Sanders M."/>
            <person name="Quail M."/>
            <person name="Ollomo B."/>
            <person name="Renaud F."/>
            <person name="Thomas A.W."/>
            <person name="Prugnolle F."/>
            <person name="Conway D.J."/>
            <person name="Newbold C."/>
            <person name="Berriman M."/>
        </authorList>
    </citation>
    <scope>NUCLEOTIDE SEQUENCE [LARGE SCALE GENOMIC DNA]</scope>
    <source>
        <strain evidence="2">CDC</strain>
    </source>
</reference>
<evidence type="ECO:0000313" key="3">
    <source>
        <dbReference type="EMBL" id="SOV80081.1"/>
    </source>
</evidence>
<keyword evidence="1" id="KW-0732">Signal</keyword>
<evidence type="ECO:0000313" key="4">
    <source>
        <dbReference type="Proteomes" id="UP000027581"/>
    </source>
</evidence>
<dbReference type="VEuPathDB" id="PlasmoDB:PRCDC_1113600"/>
<protein>
    <submittedName>
        <fullName evidence="2">Uncharacterized protein</fullName>
    </submittedName>
</protein>
<dbReference type="OrthoDB" id="449128at2759"/>
<dbReference type="VEuPathDB" id="PlasmoDB:PRG01_1112300"/>
<feature type="chain" id="PRO_5015026731" evidence="1">
    <location>
        <begin position="29"/>
        <end position="307"/>
    </location>
</feature>
<reference evidence="2" key="1">
    <citation type="submission" date="2014-01" db="EMBL/GenBank/DDBJ databases">
        <authorList>
            <person name="Aslett M."/>
        </authorList>
    </citation>
    <scope>NUCLEOTIDE SEQUENCE</scope>
    <source>
        <strain evidence="2">CDC</strain>
    </source>
</reference>
<dbReference type="EMBL" id="HG810772">
    <property type="protein sequence ID" value="CDO64955.1"/>
    <property type="molecule type" value="Genomic_DNA"/>
</dbReference>
<evidence type="ECO:0000313" key="5">
    <source>
        <dbReference type="Proteomes" id="UP000240500"/>
    </source>
</evidence>
<feature type="signal peptide" evidence="1">
    <location>
        <begin position="1"/>
        <end position="28"/>
    </location>
</feature>
<dbReference type="Proteomes" id="UP000027581">
    <property type="component" value="Unassembled WGS sequence"/>
</dbReference>
<dbReference type="EMBL" id="LT969574">
    <property type="protein sequence ID" value="SOV80081.1"/>
    <property type="molecule type" value="Genomic_DNA"/>
</dbReference>